<organism evidence="1 2">
    <name type="scientific">Plasmodium brasilianum</name>
    <dbReference type="NCBI Taxonomy" id="5824"/>
    <lineage>
        <taxon>Eukaryota</taxon>
        <taxon>Sar</taxon>
        <taxon>Alveolata</taxon>
        <taxon>Apicomplexa</taxon>
        <taxon>Aconoidasida</taxon>
        <taxon>Haemosporida</taxon>
        <taxon>Plasmodiidae</taxon>
        <taxon>Plasmodium</taxon>
        <taxon>Plasmodium (Plasmodium)</taxon>
    </lineage>
</organism>
<proteinExistence type="predicted"/>
<sequence>MIPTPVSKKIRSRLNLSIQKKPHFLFRQNLLFDKREKWEPKLRKGYPEFAKQFDILNRQVNLTKQKCVHSVYISCNDGAPNWELQYLTRVVTGFRKYRPPIVKKEEIKKNYDISNFHEVKSKFRFEINGFFEDGGNVFCEELYRTARRMFIVGWIKCRSRFAMGHFQGDSYAISYLRHWFDMYSSEKNKIEKLKVFDENHGIPTFDYYSERLQNTCKEKNASHSESGFFKNKGTIQFKIKTYCSYGVPRCCSNEQRG</sequence>
<name>A0ACB9Y8P4_PLABR</name>
<comment type="caution">
    <text evidence="1">The sequence shown here is derived from an EMBL/GenBank/DDBJ whole genome shotgun (WGS) entry which is preliminary data.</text>
</comment>
<accession>A0ACB9Y8P4</accession>
<dbReference type="EMBL" id="CM043779">
    <property type="protein sequence ID" value="KAI4837440.1"/>
    <property type="molecule type" value="Genomic_DNA"/>
</dbReference>
<dbReference type="Proteomes" id="UP001056978">
    <property type="component" value="Chromosome 11"/>
</dbReference>
<reference evidence="1" key="1">
    <citation type="submission" date="2022-06" db="EMBL/GenBank/DDBJ databases">
        <title>The First Complete Genome of the Simian Malaria Parasite Plasmodium brasilianum.</title>
        <authorList>
            <person name="Bajic M."/>
            <person name="Ravishankar S."/>
        </authorList>
    </citation>
    <scope>NUCLEOTIDE SEQUENCE</scope>
    <source>
        <strain evidence="1">Bolivian I</strain>
    </source>
</reference>
<keyword evidence="2" id="KW-1185">Reference proteome</keyword>
<protein>
    <submittedName>
        <fullName evidence="1">Acylphosphatase</fullName>
    </submittedName>
</protein>
<gene>
    <name evidence="1" type="ORF">MKS88_003914</name>
</gene>
<evidence type="ECO:0000313" key="1">
    <source>
        <dbReference type="EMBL" id="KAI4837440.1"/>
    </source>
</evidence>
<evidence type="ECO:0000313" key="2">
    <source>
        <dbReference type="Proteomes" id="UP001056978"/>
    </source>
</evidence>